<name>A0A2Z7BF94_9LAMI</name>
<feature type="repeat" description="PPR" evidence="3">
    <location>
        <begin position="752"/>
        <end position="786"/>
    </location>
</feature>
<dbReference type="NCBIfam" id="TIGR00756">
    <property type="entry name" value="PPR"/>
    <property type="match status" value="5"/>
</dbReference>
<dbReference type="PANTHER" id="PTHR46128">
    <property type="entry name" value="MITOCHONDRIAL GROUP I INTRON SPLICING FACTOR CCM1"/>
    <property type="match status" value="1"/>
</dbReference>
<dbReference type="InterPro" id="IPR002885">
    <property type="entry name" value="PPR_rpt"/>
</dbReference>
<protein>
    <submittedName>
        <fullName evidence="4">Pentatricopeptide repeat-containing protein</fullName>
    </submittedName>
</protein>
<evidence type="ECO:0000256" key="1">
    <source>
        <dbReference type="ARBA" id="ARBA00007626"/>
    </source>
</evidence>
<dbReference type="PANTHER" id="PTHR46128:SF356">
    <property type="entry name" value="PENTACOTRIPEPTIDE-REPEAT REGION OF PRORP DOMAIN-CONTAINING PROTEIN"/>
    <property type="match status" value="1"/>
</dbReference>
<dbReference type="PROSITE" id="PS51375">
    <property type="entry name" value="PPR"/>
    <property type="match status" value="9"/>
</dbReference>
<feature type="repeat" description="PPR" evidence="3">
    <location>
        <begin position="1101"/>
        <end position="1135"/>
    </location>
</feature>
<accession>A0A2Z7BF94</accession>
<feature type="repeat" description="PPR" evidence="3">
    <location>
        <begin position="961"/>
        <end position="995"/>
    </location>
</feature>
<evidence type="ECO:0000256" key="3">
    <source>
        <dbReference type="PROSITE-ProRule" id="PRU00708"/>
    </source>
</evidence>
<feature type="repeat" description="PPR" evidence="3">
    <location>
        <begin position="406"/>
        <end position="440"/>
    </location>
</feature>
<organism evidence="4 5">
    <name type="scientific">Dorcoceras hygrometricum</name>
    <dbReference type="NCBI Taxonomy" id="472368"/>
    <lineage>
        <taxon>Eukaryota</taxon>
        <taxon>Viridiplantae</taxon>
        <taxon>Streptophyta</taxon>
        <taxon>Embryophyta</taxon>
        <taxon>Tracheophyta</taxon>
        <taxon>Spermatophyta</taxon>
        <taxon>Magnoliopsida</taxon>
        <taxon>eudicotyledons</taxon>
        <taxon>Gunneridae</taxon>
        <taxon>Pentapetalae</taxon>
        <taxon>asterids</taxon>
        <taxon>lamiids</taxon>
        <taxon>Lamiales</taxon>
        <taxon>Gesneriaceae</taxon>
        <taxon>Didymocarpoideae</taxon>
        <taxon>Trichosporeae</taxon>
        <taxon>Loxocarpinae</taxon>
        <taxon>Dorcoceras</taxon>
    </lineage>
</organism>
<dbReference type="AlphaFoldDB" id="A0A2Z7BF94"/>
<evidence type="ECO:0000313" key="5">
    <source>
        <dbReference type="Proteomes" id="UP000250235"/>
    </source>
</evidence>
<dbReference type="EMBL" id="KV006337">
    <property type="protein sequence ID" value="KZV32920.1"/>
    <property type="molecule type" value="Genomic_DNA"/>
</dbReference>
<reference evidence="4 5" key="1">
    <citation type="journal article" date="2015" name="Proc. Natl. Acad. Sci. U.S.A.">
        <title>The resurrection genome of Boea hygrometrica: A blueprint for survival of dehydration.</title>
        <authorList>
            <person name="Xiao L."/>
            <person name="Yang G."/>
            <person name="Zhang L."/>
            <person name="Yang X."/>
            <person name="Zhao S."/>
            <person name="Ji Z."/>
            <person name="Zhou Q."/>
            <person name="Hu M."/>
            <person name="Wang Y."/>
            <person name="Chen M."/>
            <person name="Xu Y."/>
            <person name="Jin H."/>
            <person name="Xiao X."/>
            <person name="Hu G."/>
            <person name="Bao F."/>
            <person name="Hu Y."/>
            <person name="Wan P."/>
            <person name="Li L."/>
            <person name="Deng X."/>
            <person name="Kuang T."/>
            <person name="Xiang C."/>
            <person name="Zhu J.K."/>
            <person name="Oliver M.J."/>
            <person name="He Y."/>
        </authorList>
    </citation>
    <scope>NUCLEOTIDE SEQUENCE [LARGE SCALE GENOMIC DNA]</scope>
    <source>
        <strain evidence="5">cv. XS01</strain>
    </source>
</reference>
<sequence length="1252" mass="143545">MLPTFSFFIPKDHFRQVRSFLNQFSFYKPKIGFSVEASLENLPNSPSSRIYQSHKKSSSSDFYGIAESIISKSSHFSGSDNGEAFTNCTLKDYFLRLSDISPVTVRRFWRTIDLKPQDVFEILVGFEPSSGNYETEVKKVKSLWGMFKWASEKNGGFEHFPQSCKIMASMLVRAGLFVEVETVLSRSESRGILLDCQEIFSDLIEGYVGELELERAICTYDRMRRLSLVPTSSSYQALLKYLIGLNETRLMYNVYVDMSQIGIRGSSEEINIHENVVRLLCIDGRIQEARELVRKVMASGILPGRTIIHAICCGYCEKKDFDDILSFFSEMRIAPDVIVGNKILFSLGKDYGVQQASLFMEKMEELGFCPDERTFGILIGYSCRERNLEYAFIYLSGIISRSLKPHVYSYNALLSGFLTNGMWTHSRNILLEMKDMGVTPNLSTFRVLLAGFCKAMRFDEVKAVIDEMADRGFIKLSSTEDPLTEAFQLLGFNPLDVKIRRDNDKGFFKTEFYDNLGNGLYLDTDVDKYEKVINKVLEDAMIPDFNSSFLEYCRNRDIKNTFSMVDEMARWGQKLSLPASLSLLGGLPRSAFGVKTINHLLESMFKSVYHLDQQYLNKIVQMYSKKGLTFSARHLFDGMVRRNLTIENGTYSALLLAFCKKSDLKSLRYCHHLARKYNWSAKLEDRKVLLSHLCQKKWLNEAFEMFETMLLASPCNASETFHSFLEELCSQGFTSAALIFLQEFPTHAIVLDSVAYSHLIRGFCKEEKFSEASTILSVMLSKNLTPALDVSIQLIPRLWRTDMEKASALKDICLTEQPSVALTTLCALIKRICRLKMVEEATNLFKETLSMGLMPDVETFNILIQGYCRENKSRKVVEVLGVLIRKSLRITISSYSHLVLWLCTERMFHQAWSLKELLHKESDLSDIIIYNILIFHFSSRKNILFLDALIHELEKEGLRYDEVTYNFLIQGLVQCQRISGSVGYLMTMIGQDLRPSTRSVRDIISYFCRKNEVEKALDISRELELRGWIHGTVIQNRIVQALLKKNKIHEAVDFLDRMESKELIHDNINYDLSIKQLCLHGRQDKAVDLLNLMLRKGRVPESSSYDCIIQSFCSGHKLDSALDFHAEMLCRNRKPSKITWETLVCGLCQDGRVAEAEQLLNSMIQLGETPSKEMFCSVINKHRFENNVRKASELLKVMQEIGYVPDFDTHWSLISNLGSSNKKDRVNPKHGFLSGLLSGFGFDRKNHNDKDR</sequence>
<feature type="repeat" description="PPR" evidence="3">
    <location>
        <begin position="1136"/>
        <end position="1170"/>
    </location>
</feature>
<feature type="repeat" description="PPR" evidence="3">
    <location>
        <begin position="1066"/>
        <end position="1100"/>
    </location>
</feature>
<feature type="repeat" description="PPR" evidence="3">
    <location>
        <begin position="856"/>
        <end position="890"/>
    </location>
</feature>
<comment type="similarity">
    <text evidence="1">Belongs to the PPR family. P subfamily.</text>
</comment>
<dbReference type="OrthoDB" id="773543at2759"/>
<dbReference type="Proteomes" id="UP000250235">
    <property type="component" value="Unassembled WGS sequence"/>
</dbReference>
<dbReference type="Pfam" id="PF12854">
    <property type="entry name" value="PPR_1"/>
    <property type="match status" value="1"/>
</dbReference>
<dbReference type="Pfam" id="PF01535">
    <property type="entry name" value="PPR"/>
    <property type="match status" value="5"/>
</dbReference>
<feature type="repeat" description="PPR" evidence="3">
    <location>
        <begin position="441"/>
        <end position="475"/>
    </location>
</feature>
<feature type="repeat" description="PPR" evidence="3">
    <location>
        <begin position="821"/>
        <end position="855"/>
    </location>
</feature>
<keyword evidence="5" id="KW-1185">Reference proteome</keyword>
<dbReference type="InterPro" id="IPR050872">
    <property type="entry name" value="PPR_P_subfamily"/>
</dbReference>
<evidence type="ECO:0000313" key="4">
    <source>
        <dbReference type="EMBL" id="KZV32920.1"/>
    </source>
</evidence>
<dbReference type="Pfam" id="PF13041">
    <property type="entry name" value="PPR_2"/>
    <property type="match status" value="2"/>
</dbReference>
<dbReference type="InterPro" id="IPR011990">
    <property type="entry name" value="TPR-like_helical_dom_sf"/>
</dbReference>
<keyword evidence="2" id="KW-0677">Repeat</keyword>
<gene>
    <name evidence="4" type="ORF">F511_01431</name>
</gene>
<dbReference type="Gene3D" id="1.25.40.10">
    <property type="entry name" value="Tetratricopeptide repeat domain"/>
    <property type="match status" value="8"/>
</dbReference>
<evidence type="ECO:0000256" key="2">
    <source>
        <dbReference type="ARBA" id="ARBA00022737"/>
    </source>
</evidence>
<proteinExistence type="inferred from homology"/>